<name>A0A644XDU4_9ZZZZ</name>
<feature type="domain" description="HicB-like antitoxin of toxin-antitoxin system" evidence="1">
    <location>
        <begin position="9"/>
        <end position="132"/>
    </location>
</feature>
<reference evidence="2" key="1">
    <citation type="submission" date="2019-08" db="EMBL/GenBank/DDBJ databases">
        <authorList>
            <person name="Kucharzyk K."/>
            <person name="Murdoch R.W."/>
            <person name="Higgins S."/>
            <person name="Loffler F."/>
        </authorList>
    </citation>
    <scope>NUCLEOTIDE SEQUENCE</scope>
</reference>
<evidence type="ECO:0000259" key="1">
    <source>
        <dbReference type="Pfam" id="PF15919"/>
    </source>
</evidence>
<organism evidence="2">
    <name type="scientific">bioreactor metagenome</name>
    <dbReference type="NCBI Taxonomy" id="1076179"/>
    <lineage>
        <taxon>unclassified sequences</taxon>
        <taxon>metagenomes</taxon>
        <taxon>ecological metagenomes</taxon>
    </lineage>
</organism>
<dbReference type="InterPro" id="IPR051404">
    <property type="entry name" value="TA_system_antitoxin"/>
</dbReference>
<proteinExistence type="predicted"/>
<gene>
    <name evidence="2" type="ORF">SDC9_60724</name>
</gene>
<dbReference type="InterPro" id="IPR035069">
    <property type="entry name" value="TTHA1013/TTHA0281-like"/>
</dbReference>
<dbReference type="PANTHER" id="PTHR34504">
    <property type="entry name" value="ANTITOXIN HICB"/>
    <property type="match status" value="1"/>
</dbReference>
<dbReference type="PANTHER" id="PTHR34504:SF2">
    <property type="entry name" value="UPF0150 PROTEIN SSL0259"/>
    <property type="match status" value="1"/>
</dbReference>
<dbReference type="InterPro" id="IPR031807">
    <property type="entry name" value="HicB-like"/>
</dbReference>
<dbReference type="EMBL" id="VSSQ01002266">
    <property type="protein sequence ID" value="MPM14362.1"/>
    <property type="molecule type" value="Genomic_DNA"/>
</dbReference>
<accession>A0A644XDU4</accession>
<dbReference type="AlphaFoldDB" id="A0A644XDU4"/>
<protein>
    <recommendedName>
        <fullName evidence="1">HicB-like antitoxin of toxin-antitoxin system domain-containing protein</fullName>
    </recommendedName>
</protein>
<dbReference type="Gene3D" id="3.30.160.250">
    <property type="match status" value="1"/>
</dbReference>
<evidence type="ECO:0000313" key="2">
    <source>
        <dbReference type="EMBL" id="MPM14362.1"/>
    </source>
</evidence>
<dbReference type="Pfam" id="PF15919">
    <property type="entry name" value="HicB_lk_antitox"/>
    <property type="match status" value="1"/>
</dbReference>
<comment type="caution">
    <text evidence="2">The sequence shown here is derived from an EMBL/GenBank/DDBJ whole genome shotgun (WGS) entry which is preliminary data.</text>
</comment>
<sequence>MNKPDRYRYPAVMGYDDETKMFYLLWPDLPGCTTTGKTEDEALKNAAEAMSLHLWGMEDDGDEIPAPTPLQSLDLGQYEEDGCRVVAVLIEVWMPSFRERMETKAVSRTVTLPGWLDSQAKRAALNYSQILQDGIMERLRISRTVTKRKKSRIRASIKN</sequence>
<dbReference type="SUPFAM" id="SSF143100">
    <property type="entry name" value="TTHA1013/TTHA0281-like"/>
    <property type="match status" value="1"/>
</dbReference>